<dbReference type="PANTHER" id="PTHR45453:SF1">
    <property type="entry name" value="PHOSPHATE REGULON SENSOR PROTEIN PHOR"/>
    <property type="match status" value="1"/>
</dbReference>
<evidence type="ECO:0000256" key="13">
    <source>
        <dbReference type="ARBA" id="ARBA00022777"/>
    </source>
</evidence>
<evidence type="ECO:0000256" key="10">
    <source>
        <dbReference type="ARBA" id="ARBA00022679"/>
    </source>
</evidence>
<protein>
    <recommendedName>
        <fullName evidence="4">Phosphate regulon sensor protein PhoR</fullName>
        <ecNumber evidence="3">2.7.13.3</ecNumber>
    </recommendedName>
</protein>
<dbReference type="InterPro" id="IPR003594">
    <property type="entry name" value="HATPase_dom"/>
</dbReference>
<dbReference type="GO" id="GO:0006817">
    <property type="term" value="P:phosphate ion transport"/>
    <property type="evidence" value="ECO:0007669"/>
    <property type="project" value="UniProtKB-KW"/>
</dbReference>
<dbReference type="FunFam" id="3.30.565.10:FF:000032">
    <property type="entry name" value="Phosphate regulon sensor histidine kinase PhoR"/>
    <property type="match status" value="1"/>
</dbReference>
<dbReference type="NCBIfam" id="TIGR02966">
    <property type="entry name" value="phoR_proteo"/>
    <property type="match status" value="1"/>
</dbReference>
<gene>
    <name evidence="21" type="primary">phoR</name>
    <name evidence="21" type="ORF">EB241_03310</name>
</gene>
<dbReference type="EMBL" id="RHHM01000002">
    <property type="protein sequence ID" value="RQM39472.1"/>
    <property type="molecule type" value="Genomic_DNA"/>
</dbReference>
<evidence type="ECO:0000256" key="12">
    <source>
        <dbReference type="ARBA" id="ARBA00022741"/>
    </source>
</evidence>
<keyword evidence="5" id="KW-0813">Transport</keyword>
<dbReference type="FunFam" id="3.30.450.20:FF:000044">
    <property type="entry name" value="Phosphate regulon sensor histidine kinase PhoR"/>
    <property type="match status" value="1"/>
</dbReference>
<dbReference type="InterPro" id="IPR004358">
    <property type="entry name" value="Sig_transdc_His_kin-like_C"/>
</dbReference>
<accession>A0A3N6TW21</accession>
<evidence type="ECO:0000256" key="1">
    <source>
        <dbReference type="ARBA" id="ARBA00000085"/>
    </source>
</evidence>
<dbReference type="AlphaFoldDB" id="A0A3N6TW21"/>
<keyword evidence="22" id="KW-1185">Reference proteome</keyword>
<keyword evidence="13 21" id="KW-0418">Kinase</keyword>
<evidence type="ECO:0000256" key="11">
    <source>
        <dbReference type="ARBA" id="ARBA00022692"/>
    </source>
</evidence>
<dbReference type="SUPFAM" id="SSF55874">
    <property type="entry name" value="ATPase domain of HSP90 chaperone/DNA topoisomerase II/histidine kinase"/>
    <property type="match status" value="1"/>
</dbReference>
<dbReference type="InterPro" id="IPR013767">
    <property type="entry name" value="PAS_fold"/>
</dbReference>
<dbReference type="GO" id="GO:0016036">
    <property type="term" value="P:cellular response to phosphate starvation"/>
    <property type="evidence" value="ECO:0007669"/>
    <property type="project" value="TreeGrafter"/>
</dbReference>
<sequence>MLERLSWKRLLLELMLVCLPALLIGLVTGYLPWLLLLAVLLLLGWHFANLLRLSHWLWIDRSMTPPAGCGSWEPLFYGLHQMQIRNRRRRRELSHLIKRFRSGAESLPDALVLTTEDGIIFWCNGLAQQLLGLRWPEDSGQNILNLLRYPEFARYLRQHDFSRPLTLVLNNQRQLEIRVMPYSEGQYLLVARDMTQMHQLESSRRSFFANVSHELRTPLTVMQGYLEMMAESGMKEAQRDKALHTMQEQTRRMDGLVNQLLTLSRIEAAPALDLQQQVDVPLMLRLLQREAEALSQGRHQIHFSNDDTLRVFGNDEQLHSAIANLVYNAVNHTPEGTRITIGWQRTSQGATFSVRDSGPGIAPEHLPRLTERFYRVDKARSRHTGGSGLGLAIVKHALSHHGARLEIRSQPGKETCFSFTLPPRLIVSEPLSDSAAW</sequence>
<dbReference type="PROSITE" id="PS50109">
    <property type="entry name" value="HIS_KIN"/>
    <property type="match status" value="1"/>
</dbReference>
<evidence type="ECO:0000256" key="16">
    <source>
        <dbReference type="ARBA" id="ARBA00023012"/>
    </source>
</evidence>
<dbReference type="InterPro" id="IPR003661">
    <property type="entry name" value="HisK_dim/P_dom"/>
</dbReference>
<evidence type="ECO:0000256" key="2">
    <source>
        <dbReference type="ARBA" id="ARBA00004429"/>
    </source>
</evidence>
<dbReference type="Proteomes" id="UP000279457">
    <property type="component" value="Unassembled WGS sequence"/>
</dbReference>
<keyword evidence="12" id="KW-0547">Nucleotide-binding</keyword>
<dbReference type="InterPro" id="IPR035965">
    <property type="entry name" value="PAS-like_dom_sf"/>
</dbReference>
<dbReference type="SMART" id="SM00091">
    <property type="entry name" value="PAS"/>
    <property type="match status" value="1"/>
</dbReference>
<reference evidence="21 22" key="1">
    <citation type="submission" date="2018-10" db="EMBL/GenBank/DDBJ databases">
        <title>Draft genome sequence for the type isolate of Erwinia psidii, agent causal of bacterial blight in guava (Psidium guajava) and wilt and die-back of Eucalyptus spp.</title>
        <authorList>
            <person name="Hermenegildo P.S."/>
            <person name="Santos S.A."/>
            <person name="Guimaraes L.M.S."/>
            <person name="Vidigal P.M.P."/>
            <person name="Pereira I.C."/>
            <person name="Badel J.L."/>
            <person name="Alfenas-Zerbini P."/>
            <person name="Ferreira M.A.S.V."/>
            <person name="Alfenas A.C."/>
        </authorList>
    </citation>
    <scope>NUCLEOTIDE SEQUENCE [LARGE SCALE GENOMIC DNA]</scope>
    <source>
        <strain evidence="21 22">IBSBF 435</strain>
    </source>
</reference>
<dbReference type="PANTHER" id="PTHR45453">
    <property type="entry name" value="PHOSPHATE REGULON SENSOR PROTEIN PHOR"/>
    <property type="match status" value="1"/>
</dbReference>
<evidence type="ECO:0000256" key="8">
    <source>
        <dbReference type="ARBA" id="ARBA00022553"/>
    </source>
</evidence>
<evidence type="ECO:0000256" key="6">
    <source>
        <dbReference type="ARBA" id="ARBA00022475"/>
    </source>
</evidence>
<keyword evidence="8" id="KW-0597">Phosphoprotein</keyword>
<dbReference type="InterPro" id="IPR050351">
    <property type="entry name" value="BphY/WalK/GraS-like"/>
</dbReference>
<dbReference type="InterPro" id="IPR036890">
    <property type="entry name" value="HATPase_C_sf"/>
</dbReference>
<keyword evidence="11" id="KW-0812">Transmembrane</keyword>
<dbReference type="InterPro" id="IPR036097">
    <property type="entry name" value="HisK_dim/P_sf"/>
</dbReference>
<feature type="domain" description="Histidine kinase" evidence="19">
    <location>
        <begin position="210"/>
        <end position="425"/>
    </location>
</feature>
<evidence type="ECO:0000256" key="15">
    <source>
        <dbReference type="ARBA" id="ARBA00022989"/>
    </source>
</evidence>
<dbReference type="Pfam" id="PF00512">
    <property type="entry name" value="HisKA"/>
    <property type="match status" value="1"/>
</dbReference>
<dbReference type="InterPro" id="IPR005467">
    <property type="entry name" value="His_kinase_dom"/>
</dbReference>
<proteinExistence type="predicted"/>
<dbReference type="GO" id="GO:0005524">
    <property type="term" value="F:ATP binding"/>
    <property type="evidence" value="ECO:0007669"/>
    <property type="project" value="UniProtKB-KW"/>
</dbReference>
<dbReference type="CDD" id="cd00082">
    <property type="entry name" value="HisKA"/>
    <property type="match status" value="1"/>
</dbReference>
<evidence type="ECO:0000256" key="17">
    <source>
        <dbReference type="ARBA" id="ARBA00023136"/>
    </source>
</evidence>
<evidence type="ECO:0000313" key="22">
    <source>
        <dbReference type="Proteomes" id="UP000279457"/>
    </source>
</evidence>
<dbReference type="Pfam" id="PF02518">
    <property type="entry name" value="HATPase_c"/>
    <property type="match status" value="1"/>
</dbReference>
<dbReference type="EC" id="2.7.13.3" evidence="3"/>
<evidence type="ECO:0000256" key="3">
    <source>
        <dbReference type="ARBA" id="ARBA00012438"/>
    </source>
</evidence>
<organism evidence="21 22">
    <name type="scientific">Erwinia psidii</name>
    <dbReference type="NCBI Taxonomy" id="69224"/>
    <lineage>
        <taxon>Bacteria</taxon>
        <taxon>Pseudomonadati</taxon>
        <taxon>Pseudomonadota</taxon>
        <taxon>Gammaproteobacteria</taxon>
        <taxon>Enterobacterales</taxon>
        <taxon>Erwiniaceae</taxon>
        <taxon>Erwinia</taxon>
    </lineage>
</organism>
<dbReference type="InterPro" id="IPR021766">
    <property type="entry name" value="PhoR_N"/>
</dbReference>
<keyword evidence="14" id="KW-0067">ATP-binding</keyword>
<keyword evidence="16" id="KW-0902">Two-component regulatory system</keyword>
<evidence type="ECO:0000256" key="18">
    <source>
        <dbReference type="ARBA" id="ARBA00025207"/>
    </source>
</evidence>
<dbReference type="InterPro" id="IPR014310">
    <property type="entry name" value="Sig_transdc_His_kinase_PhoR"/>
</dbReference>
<dbReference type="GO" id="GO:0004721">
    <property type="term" value="F:phosphoprotein phosphatase activity"/>
    <property type="evidence" value="ECO:0007669"/>
    <property type="project" value="InterPro"/>
</dbReference>
<dbReference type="NCBIfam" id="NF008235">
    <property type="entry name" value="PRK11006.1"/>
    <property type="match status" value="1"/>
</dbReference>
<dbReference type="Pfam" id="PF11808">
    <property type="entry name" value="PhoR"/>
    <property type="match status" value="1"/>
</dbReference>
<comment type="catalytic activity">
    <reaction evidence="1">
        <text>ATP + protein L-histidine = ADP + protein N-phospho-L-histidine.</text>
        <dbReference type="EC" id="2.7.13.3"/>
    </reaction>
</comment>
<dbReference type="InterPro" id="IPR000014">
    <property type="entry name" value="PAS"/>
</dbReference>
<dbReference type="GO" id="GO:0005886">
    <property type="term" value="C:plasma membrane"/>
    <property type="evidence" value="ECO:0007669"/>
    <property type="project" value="UniProtKB-SubCell"/>
</dbReference>
<dbReference type="Gene3D" id="3.30.565.10">
    <property type="entry name" value="Histidine kinase-like ATPase, C-terminal domain"/>
    <property type="match status" value="1"/>
</dbReference>
<keyword evidence="9" id="KW-0592">Phosphate transport</keyword>
<dbReference type="FunFam" id="1.10.287.130:FF:000001">
    <property type="entry name" value="Two-component sensor histidine kinase"/>
    <property type="match status" value="1"/>
</dbReference>
<dbReference type="OrthoDB" id="9813151at2"/>
<dbReference type="PROSITE" id="PS50112">
    <property type="entry name" value="PAS"/>
    <property type="match status" value="1"/>
</dbReference>
<dbReference type="SMART" id="SM00387">
    <property type="entry name" value="HATPase_c"/>
    <property type="match status" value="1"/>
</dbReference>
<dbReference type="Pfam" id="PF00989">
    <property type="entry name" value="PAS"/>
    <property type="match status" value="1"/>
</dbReference>
<keyword evidence="10 21" id="KW-0808">Transferase</keyword>
<dbReference type="Gene3D" id="1.10.287.130">
    <property type="match status" value="1"/>
</dbReference>
<keyword evidence="7" id="KW-0997">Cell inner membrane</keyword>
<keyword evidence="15" id="KW-1133">Transmembrane helix</keyword>
<comment type="function">
    <text evidence="18">Member of the two-component regulatory system PhoR/PhoB involved in the phosphate regulon genes expression. PhoR may function as a membrane-associated protein kinase that phosphorylates PhoB in response to environmental signals.</text>
</comment>
<feature type="domain" description="PAS" evidence="20">
    <location>
        <begin position="96"/>
        <end position="172"/>
    </location>
</feature>
<keyword evidence="6" id="KW-1003">Cell membrane</keyword>
<evidence type="ECO:0000256" key="9">
    <source>
        <dbReference type="ARBA" id="ARBA00022592"/>
    </source>
</evidence>
<dbReference type="SUPFAM" id="SSF55785">
    <property type="entry name" value="PYP-like sensor domain (PAS domain)"/>
    <property type="match status" value="1"/>
</dbReference>
<evidence type="ECO:0000256" key="14">
    <source>
        <dbReference type="ARBA" id="ARBA00022840"/>
    </source>
</evidence>
<dbReference type="SMART" id="SM00388">
    <property type="entry name" value="HisKA"/>
    <property type="match status" value="1"/>
</dbReference>
<evidence type="ECO:0000256" key="5">
    <source>
        <dbReference type="ARBA" id="ARBA00022448"/>
    </source>
</evidence>
<name>A0A3N6TW21_9GAMM</name>
<evidence type="ECO:0000313" key="21">
    <source>
        <dbReference type="EMBL" id="RQM39472.1"/>
    </source>
</evidence>
<dbReference type="Gene3D" id="3.30.450.20">
    <property type="entry name" value="PAS domain"/>
    <property type="match status" value="1"/>
</dbReference>
<dbReference type="GO" id="GO:0000155">
    <property type="term" value="F:phosphorelay sensor kinase activity"/>
    <property type="evidence" value="ECO:0007669"/>
    <property type="project" value="InterPro"/>
</dbReference>
<keyword evidence="17" id="KW-0472">Membrane</keyword>
<dbReference type="PRINTS" id="PR00344">
    <property type="entry name" value="BCTRLSENSOR"/>
</dbReference>
<comment type="caution">
    <text evidence="21">The sequence shown here is derived from an EMBL/GenBank/DDBJ whole genome shotgun (WGS) entry which is preliminary data.</text>
</comment>
<evidence type="ECO:0000259" key="19">
    <source>
        <dbReference type="PROSITE" id="PS50109"/>
    </source>
</evidence>
<evidence type="ECO:0000256" key="7">
    <source>
        <dbReference type="ARBA" id="ARBA00022519"/>
    </source>
</evidence>
<dbReference type="SUPFAM" id="SSF47384">
    <property type="entry name" value="Homodimeric domain of signal transducing histidine kinase"/>
    <property type="match status" value="1"/>
</dbReference>
<comment type="subcellular location">
    <subcellularLocation>
        <location evidence="2">Cell inner membrane</location>
        <topology evidence="2">Multi-pass membrane protein</topology>
    </subcellularLocation>
</comment>
<dbReference type="RefSeq" id="WP_124231779.1">
    <property type="nucleotide sequence ID" value="NZ_RHHM01000002.1"/>
</dbReference>
<evidence type="ECO:0000256" key="4">
    <source>
        <dbReference type="ARBA" id="ARBA00019665"/>
    </source>
</evidence>
<evidence type="ECO:0000259" key="20">
    <source>
        <dbReference type="PROSITE" id="PS50112"/>
    </source>
</evidence>
<dbReference type="CDD" id="cd00130">
    <property type="entry name" value="PAS"/>
    <property type="match status" value="1"/>
</dbReference>
<dbReference type="GO" id="GO:0006355">
    <property type="term" value="P:regulation of DNA-templated transcription"/>
    <property type="evidence" value="ECO:0007669"/>
    <property type="project" value="InterPro"/>
</dbReference>